<keyword evidence="3" id="KW-0804">Transcription</keyword>
<dbReference type="SUPFAM" id="SSF46689">
    <property type="entry name" value="Homeodomain-like"/>
    <property type="match status" value="1"/>
</dbReference>
<evidence type="ECO:0000256" key="3">
    <source>
        <dbReference type="ARBA" id="ARBA00023163"/>
    </source>
</evidence>
<dbReference type="InterPro" id="IPR009057">
    <property type="entry name" value="Homeodomain-like_sf"/>
</dbReference>
<keyword evidence="5" id="KW-1133">Transmembrane helix</keyword>
<organism evidence="7 8">
    <name type="scientific">Pseudonocardia eucalypti</name>
    <dbReference type="NCBI Taxonomy" id="648755"/>
    <lineage>
        <taxon>Bacteria</taxon>
        <taxon>Bacillati</taxon>
        <taxon>Actinomycetota</taxon>
        <taxon>Actinomycetes</taxon>
        <taxon>Pseudonocardiales</taxon>
        <taxon>Pseudonocardiaceae</taxon>
        <taxon>Pseudonocardia</taxon>
    </lineage>
</organism>
<dbReference type="EMBL" id="BAABJP010000001">
    <property type="protein sequence ID" value="GAA5145581.1"/>
    <property type="molecule type" value="Genomic_DNA"/>
</dbReference>
<dbReference type="PROSITE" id="PS50977">
    <property type="entry name" value="HTH_TETR_2"/>
    <property type="match status" value="1"/>
</dbReference>
<evidence type="ECO:0000256" key="5">
    <source>
        <dbReference type="SAM" id="Phobius"/>
    </source>
</evidence>
<dbReference type="PANTHER" id="PTHR30055">
    <property type="entry name" value="HTH-TYPE TRANSCRIPTIONAL REGULATOR RUTR"/>
    <property type="match status" value="1"/>
</dbReference>
<keyword evidence="1" id="KW-0805">Transcription regulation</keyword>
<keyword evidence="2 4" id="KW-0238">DNA-binding</keyword>
<dbReference type="PANTHER" id="PTHR30055:SF234">
    <property type="entry name" value="HTH-TYPE TRANSCRIPTIONAL REGULATOR BETI"/>
    <property type="match status" value="1"/>
</dbReference>
<dbReference type="InterPro" id="IPR050109">
    <property type="entry name" value="HTH-type_TetR-like_transc_reg"/>
</dbReference>
<gene>
    <name evidence="7" type="ORF">GCM10023321_03700</name>
</gene>
<dbReference type="PRINTS" id="PR00455">
    <property type="entry name" value="HTHTETR"/>
</dbReference>
<evidence type="ECO:0000259" key="6">
    <source>
        <dbReference type="PROSITE" id="PS50977"/>
    </source>
</evidence>
<sequence length="194" mass="20617">MDEVRSTRDRILDGAAAVMAERGLAHTTTKQIARAAGYSEATLYKIFEDKVDLFLCVLTERLPKIDLLAGEPAGRASVADTLRTAGEQALAFYLASFPISASIFADAALLARHRDGVLARGRGPAGVNHAVAEYLRAEQTAGRLPAGLRPDAVTAALVGACFQRAFLISFTGEPATEEENTTFIADLVATLLPD</sequence>
<evidence type="ECO:0000256" key="1">
    <source>
        <dbReference type="ARBA" id="ARBA00023015"/>
    </source>
</evidence>
<dbReference type="Gene3D" id="1.10.357.10">
    <property type="entry name" value="Tetracycline Repressor, domain 2"/>
    <property type="match status" value="1"/>
</dbReference>
<comment type="caution">
    <text evidence="7">The sequence shown here is derived from an EMBL/GenBank/DDBJ whole genome shotgun (WGS) entry which is preliminary data.</text>
</comment>
<dbReference type="Pfam" id="PF00440">
    <property type="entry name" value="TetR_N"/>
    <property type="match status" value="1"/>
</dbReference>
<dbReference type="Proteomes" id="UP001428817">
    <property type="component" value="Unassembled WGS sequence"/>
</dbReference>
<accession>A0ABP9PGX2</accession>
<evidence type="ECO:0000313" key="8">
    <source>
        <dbReference type="Proteomes" id="UP001428817"/>
    </source>
</evidence>
<proteinExistence type="predicted"/>
<feature type="domain" description="HTH tetR-type" evidence="6">
    <location>
        <begin position="5"/>
        <end position="65"/>
    </location>
</feature>
<name>A0ABP9PGX2_9PSEU</name>
<keyword evidence="8" id="KW-1185">Reference proteome</keyword>
<reference evidence="8" key="1">
    <citation type="journal article" date="2019" name="Int. J. Syst. Evol. Microbiol.">
        <title>The Global Catalogue of Microorganisms (GCM) 10K type strain sequencing project: providing services to taxonomists for standard genome sequencing and annotation.</title>
        <authorList>
            <consortium name="The Broad Institute Genomics Platform"/>
            <consortium name="The Broad Institute Genome Sequencing Center for Infectious Disease"/>
            <person name="Wu L."/>
            <person name="Ma J."/>
        </authorList>
    </citation>
    <scope>NUCLEOTIDE SEQUENCE [LARGE SCALE GENOMIC DNA]</scope>
    <source>
        <strain evidence="8">JCM 18303</strain>
    </source>
</reference>
<feature type="transmembrane region" description="Helical" evidence="5">
    <location>
        <begin position="90"/>
        <end position="111"/>
    </location>
</feature>
<feature type="DNA-binding region" description="H-T-H motif" evidence="4">
    <location>
        <begin position="28"/>
        <end position="47"/>
    </location>
</feature>
<dbReference type="RefSeq" id="WP_345702482.1">
    <property type="nucleotide sequence ID" value="NZ_BAABJP010000001.1"/>
</dbReference>
<protein>
    <submittedName>
        <fullName evidence="7">TetR/AcrR family transcriptional regulator</fullName>
    </submittedName>
</protein>
<evidence type="ECO:0000256" key="4">
    <source>
        <dbReference type="PROSITE-ProRule" id="PRU00335"/>
    </source>
</evidence>
<keyword evidence="5" id="KW-0812">Transmembrane</keyword>
<evidence type="ECO:0000313" key="7">
    <source>
        <dbReference type="EMBL" id="GAA5145581.1"/>
    </source>
</evidence>
<keyword evidence="5" id="KW-0472">Membrane</keyword>
<dbReference type="InterPro" id="IPR001647">
    <property type="entry name" value="HTH_TetR"/>
</dbReference>
<evidence type="ECO:0000256" key="2">
    <source>
        <dbReference type="ARBA" id="ARBA00023125"/>
    </source>
</evidence>